<keyword evidence="5" id="KW-1015">Disulfide bond</keyword>
<protein>
    <recommendedName>
        <fullName evidence="10">Glutaredoxin-2, mitochondrial</fullName>
    </recommendedName>
</protein>
<feature type="domain" description="Glutaredoxin" evidence="11">
    <location>
        <begin position="27"/>
        <end position="88"/>
    </location>
</feature>
<dbReference type="CDD" id="cd03419">
    <property type="entry name" value="GRX_GRXh_1_2_like"/>
    <property type="match status" value="1"/>
</dbReference>
<dbReference type="OMA" id="YACYELD"/>
<keyword evidence="6" id="KW-0318">Glutathionylation</keyword>
<dbReference type="SUPFAM" id="SSF52833">
    <property type="entry name" value="Thioredoxin-like"/>
    <property type="match status" value="1"/>
</dbReference>
<dbReference type="Gene3D" id="3.40.30.10">
    <property type="entry name" value="Glutaredoxin"/>
    <property type="match status" value="1"/>
</dbReference>
<reference evidence="12 13" key="1">
    <citation type="submission" date="2018-04" db="EMBL/GenBank/DDBJ databases">
        <title>The genome of golden apple snail Pomacea canaliculata provides insight into stress tolerance and invasive adaptation.</title>
        <authorList>
            <person name="Liu C."/>
            <person name="Liu B."/>
            <person name="Ren Y."/>
            <person name="Zhang Y."/>
            <person name="Wang H."/>
            <person name="Li S."/>
            <person name="Jiang F."/>
            <person name="Yin L."/>
            <person name="Zhang G."/>
            <person name="Qian W."/>
            <person name="Fan W."/>
        </authorList>
    </citation>
    <scope>NUCLEOTIDE SEQUENCE [LARGE SCALE GENOMIC DNA]</scope>
    <source>
        <strain evidence="12">SZHN2017</strain>
        <tissue evidence="12">Muscle</tissue>
    </source>
</reference>
<dbReference type="AlphaFoldDB" id="A0A2T7PUC5"/>
<dbReference type="OrthoDB" id="418495at2759"/>
<sequence length="109" mass="11846">MGGSSSKLNFAGQEAEFIKNEVESNQVVLFSKTTCPYCCNAKSLLSNLGVNYMVHELDLRSDGSKLQDTLETITGARTVPRVFINGKCTGGFSELQDLHSTGRLKELLG</sequence>
<name>A0A2T7PUC5_POMCA</name>
<evidence type="ECO:0000256" key="5">
    <source>
        <dbReference type="ARBA" id="ARBA00023157"/>
    </source>
</evidence>
<dbReference type="InterPro" id="IPR002109">
    <property type="entry name" value="Glutaredoxin"/>
</dbReference>
<dbReference type="PRINTS" id="PR00160">
    <property type="entry name" value="GLUTAREDOXIN"/>
</dbReference>
<keyword evidence="3" id="KW-0813">Transport</keyword>
<dbReference type="PANTHER" id="PTHR45694">
    <property type="entry name" value="GLUTAREDOXIN 2"/>
    <property type="match status" value="1"/>
</dbReference>
<evidence type="ECO:0000256" key="4">
    <source>
        <dbReference type="ARBA" id="ARBA00022982"/>
    </source>
</evidence>
<dbReference type="GO" id="GO:0015038">
    <property type="term" value="F:glutathione disulfide oxidoreductase activity"/>
    <property type="evidence" value="ECO:0007669"/>
    <property type="project" value="TreeGrafter"/>
</dbReference>
<dbReference type="NCBIfam" id="TIGR02180">
    <property type="entry name" value="GRX_euk"/>
    <property type="match status" value="1"/>
</dbReference>
<comment type="caution">
    <text evidence="12">The sequence shown here is derived from an EMBL/GenBank/DDBJ whole genome shotgun (WGS) entry which is preliminary data.</text>
</comment>
<keyword evidence="4" id="KW-0249">Electron transport</keyword>
<comment type="subunit">
    <text evidence="9">Monomer; active form. Homodimer; inactive form. The homodimer is probably linked by 1 2Fe-2S cluster.</text>
</comment>
<evidence type="ECO:0000256" key="1">
    <source>
        <dbReference type="ARBA" id="ARBA00002549"/>
    </source>
</evidence>
<evidence type="ECO:0000256" key="8">
    <source>
        <dbReference type="ARBA" id="ARBA00037470"/>
    </source>
</evidence>
<evidence type="ECO:0000256" key="10">
    <source>
        <dbReference type="ARBA" id="ARBA00039819"/>
    </source>
</evidence>
<dbReference type="EMBL" id="PZQS01000002">
    <property type="protein sequence ID" value="PVD37021.1"/>
    <property type="molecule type" value="Genomic_DNA"/>
</dbReference>
<keyword evidence="13" id="KW-1185">Reference proteome</keyword>
<dbReference type="InterPro" id="IPR014025">
    <property type="entry name" value="Glutaredoxin_subgr"/>
</dbReference>
<dbReference type="GO" id="GO:0034599">
    <property type="term" value="P:cellular response to oxidative stress"/>
    <property type="evidence" value="ECO:0007669"/>
    <property type="project" value="TreeGrafter"/>
</dbReference>
<proteinExistence type="inferred from homology"/>
<dbReference type="InterPro" id="IPR011767">
    <property type="entry name" value="GLR_AS"/>
</dbReference>
<evidence type="ECO:0000256" key="2">
    <source>
        <dbReference type="ARBA" id="ARBA00007787"/>
    </source>
</evidence>
<evidence type="ECO:0000259" key="11">
    <source>
        <dbReference type="Pfam" id="PF00462"/>
    </source>
</evidence>
<comment type="function">
    <text evidence="1">Has a glutathione-disulfide oxidoreductase activity in the presence of NADPH and glutathione reductase. Reduces low molecular weight disulfides and proteins.</text>
</comment>
<gene>
    <name evidence="12" type="ORF">C0Q70_04014</name>
</gene>
<keyword evidence="7" id="KW-0676">Redox-active center</keyword>
<dbReference type="PANTHER" id="PTHR45694:SF5">
    <property type="entry name" value="GLUTAREDOXIN 2"/>
    <property type="match status" value="1"/>
</dbReference>
<evidence type="ECO:0000256" key="3">
    <source>
        <dbReference type="ARBA" id="ARBA00022448"/>
    </source>
</evidence>
<comment type="function">
    <text evidence="8">Glutathione-dependent oxidoreductase that facilitates the maintenance of mitochondrial redox homeostasis upon induction of apoptosis by oxidative stress. Involved in response to hydrogen peroxide and regulation of apoptosis caused by oxidative stress. Acts as a very efficient catalyst of monothiol reactions because of its high affinity for protein glutathione-mixed disulfides. Can receive electrons not only from glutathione (GSH), but also from thioredoxin reductase supporting both monothiol and dithiol reactions. Efficiently catalyzes both glutathionylation and deglutathionylation of mitochondrial complex I, which in turn regulates the superoxide production by the complex. Overexpression decreases the susceptibility to apoptosis and prevents loss of cardiolipin and cytochrome c release.</text>
</comment>
<evidence type="ECO:0000256" key="6">
    <source>
        <dbReference type="ARBA" id="ARBA00023206"/>
    </source>
</evidence>
<dbReference type="PROSITE" id="PS00195">
    <property type="entry name" value="GLUTAREDOXIN_1"/>
    <property type="match status" value="1"/>
</dbReference>
<dbReference type="Proteomes" id="UP000245119">
    <property type="component" value="Linkage Group LG2"/>
</dbReference>
<dbReference type="InterPro" id="IPR011899">
    <property type="entry name" value="Glutaredoxin_euk/vir"/>
</dbReference>
<evidence type="ECO:0000313" key="12">
    <source>
        <dbReference type="EMBL" id="PVD37021.1"/>
    </source>
</evidence>
<accession>A0A2T7PUC5</accession>
<dbReference type="InterPro" id="IPR036249">
    <property type="entry name" value="Thioredoxin-like_sf"/>
</dbReference>
<evidence type="ECO:0000256" key="9">
    <source>
        <dbReference type="ARBA" id="ARBA00038558"/>
    </source>
</evidence>
<dbReference type="GO" id="GO:0005737">
    <property type="term" value="C:cytoplasm"/>
    <property type="evidence" value="ECO:0007669"/>
    <property type="project" value="TreeGrafter"/>
</dbReference>
<dbReference type="Pfam" id="PF00462">
    <property type="entry name" value="Glutaredoxin"/>
    <property type="match status" value="1"/>
</dbReference>
<dbReference type="FunFam" id="3.40.30.10:FF:000026">
    <property type="entry name" value="Glutaredoxin 2"/>
    <property type="match status" value="1"/>
</dbReference>
<evidence type="ECO:0000313" key="13">
    <source>
        <dbReference type="Proteomes" id="UP000245119"/>
    </source>
</evidence>
<comment type="similarity">
    <text evidence="2">Belongs to the glutaredoxin family.</text>
</comment>
<evidence type="ECO:0000256" key="7">
    <source>
        <dbReference type="ARBA" id="ARBA00023284"/>
    </source>
</evidence>
<dbReference type="STRING" id="400727.A0A2T7PUC5"/>
<dbReference type="PROSITE" id="PS51354">
    <property type="entry name" value="GLUTAREDOXIN_2"/>
    <property type="match status" value="1"/>
</dbReference>
<organism evidence="12 13">
    <name type="scientific">Pomacea canaliculata</name>
    <name type="common">Golden apple snail</name>
    <dbReference type="NCBI Taxonomy" id="400727"/>
    <lineage>
        <taxon>Eukaryota</taxon>
        <taxon>Metazoa</taxon>
        <taxon>Spiralia</taxon>
        <taxon>Lophotrochozoa</taxon>
        <taxon>Mollusca</taxon>
        <taxon>Gastropoda</taxon>
        <taxon>Caenogastropoda</taxon>
        <taxon>Architaenioglossa</taxon>
        <taxon>Ampullarioidea</taxon>
        <taxon>Ampullariidae</taxon>
        <taxon>Pomacea</taxon>
    </lineage>
</organism>